<feature type="transmembrane region" description="Helical" evidence="1">
    <location>
        <begin position="61"/>
        <end position="81"/>
    </location>
</feature>
<feature type="transmembrane region" description="Helical" evidence="1">
    <location>
        <begin position="6"/>
        <end position="26"/>
    </location>
</feature>
<proteinExistence type="predicted"/>
<dbReference type="RefSeq" id="WP_118769885.1">
    <property type="nucleotide sequence ID" value="NZ_JAJEPS010000015.1"/>
</dbReference>
<dbReference type="EMBL" id="JAJEPS010000015">
    <property type="protein sequence ID" value="MCC2127134.1"/>
    <property type="molecule type" value="Genomic_DNA"/>
</dbReference>
<keyword evidence="3" id="KW-1185">Reference proteome</keyword>
<dbReference type="AlphaFoldDB" id="A0AAE3A7Z8"/>
<reference evidence="2 3" key="1">
    <citation type="submission" date="2021-10" db="EMBL/GenBank/DDBJ databases">
        <title>Anaerobic single-cell dispensing facilitates the cultivation of human gut bacteria.</title>
        <authorList>
            <person name="Afrizal A."/>
        </authorList>
    </citation>
    <scope>NUCLEOTIDE SEQUENCE [LARGE SCALE GENOMIC DNA]</scope>
    <source>
        <strain evidence="2 3">CLA-AA-H276</strain>
    </source>
</reference>
<accession>A0AAE3A7Z8</accession>
<name>A0AAE3A7Z8_9FIRM</name>
<gene>
    <name evidence="2" type="ORF">LKD36_13255</name>
</gene>
<evidence type="ECO:0000256" key="1">
    <source>
        <dbReference type="SAM" id="Phobius"/>
    </source>
</evidence>
<evidence type="ECO:0000313" key="3">
    <source>
        <dbReference type="Proteomes" id="UP001198220"/>
    </source>
</evidence>
<evidence type="ECO:0000313" key="2">
    <source>
        <dbReference type="EMBL" id="MCC2127134.1"/>
    </source>
</evidence>
<dbReference type="Proteomes" id="UP001198220">
    <property type="component" value="Unassembled WGS sequence"/>
</dbReference>
<keyword evidence="1" id="KW-1133">Transmembrane helix</keyword>
<feature type="transmembrane region" description="Helical" evidence="1">
    <location>
        <begin position="87"/>
        <end position="104"/>
    </location>
</feature>
<keyword evidence="1" id="KW-0812">Transmembrane</keyword>
<keyword evidence="1" id="KW-0472">Membrane</keyword>
<protein>
    <submittedName>
        <fullName evidence="2">Uncharacterized protein</fullName>
    </submittedName>
</protein>
<sequence>MDTIWNITDLIVLGAGFYALYAAYVLRTQGKIVKTFLVFKDTDVSSCKDLQGYANLMSPKLMVLGGVMVAYGAVSLFNTYVASITGLYIAFIILFLAVLFWYGYEVSRAMKKYF</sequence>
<organism evidence="2 3">
    <name type="scientific">Hominiventricola filiformis</name>
    <dbReference type="NCBI Taxonomy" id="2885352"/>
    <lineage>
        <taxon>Bacteria</taxon>
        <taxon>Bacillati</taxon>
        <taxon>Bacillota</taxon>
        <taxon>Clostridia</taxon>
        <taxon>Lachnospirales</taxon>
        <taxon>Lachnospiraceae</taxon>
        <taxon>Hominiventricola</taxon>
    </lineage>
</organism>
<comment type="caution">
    <text evidence="2">The sequence shown here is derived from an EMBL/GenBank/DDBJ whole genome shotgun (WGS) entry which is preliminary data.</text>
</comment>